<gene>
    <name evidence="1" type="ORF">Ep4_040</name>
</gene>
<dbReference type="Pfam" id="PF25675">
    <property type="entry name" value="Phage_nozzle"/>
    <property type="match status" value="1"/>
</dbReference>
<sequence length="778" mass="83487">MAAVDGATKSLMQGVSQQVPRERLDGQVSLQVNMLSDVVQGMRRRPGYRKRAEGIFAGGQWSPSQVFATSVDVGDESMHVLINTLSGTLAIYDDSWVQRSVSAHPYLLAADASKIHTATLRGYMYICNTAQVPTKTVSNAGKLNPDSAGFFFVRTGQYSKDYAVTLTLGGVANTVEYTTPDGTTAGDAAKATPEFISQTLLNSLAALSIPGMSYTAAGAYVLVRTTQPGALSLTSDSGTTSISTSNLSHVALVSDLPARMPQGGDGMVISVGASDKNSVYYQYSFSTNRWVESGAWNSASTLANMPMRILLDTALTVENPAYEGRLAGDDLTNEDPVFLTDGITGMGVFQGRLVLLSGPSVTMSAAGKPLRWYRSSVSELLVVDTISVYSGAATGTDFTHAVQFNKDLLLFSKTCQAVVPSGNSIVAPSTAQIVITSSYSSTAKTAPIVAGRSLMYFAPRSESFAAVLELVPSTTTDSQYTTNDVSAHIPQYMPGVVRQAAASTTSNSVAVLCDGDARTVFVQNYLWSDDKKVQSAWHSWTTPYDVACVWFVRDTLYFGLVVSGNLTVVSAEPQAGATVGGYRRPFSDLYAAITVQNQMFTVPDALRPALQAGVDMLLTYATGEVAGEWLGVQEWSPITWRARTVRNVPDGTYMLGLRYRSALSPTPPLMRDKDGIVIGTGKSTLIRYELSVQNAGEFHAAVQRGDTVLSDGVLDSVTYSSEELVPNTPIVGETGRVIIPVRANSQDTITTLYTDADHDMGVLTIEWVLQYHARRRRA</sequence>
<organism evidence="1 2">
    <name type="scientific">Pseudomonas phage Ep4</name>
    <dbReference type="NCBI Taxonomy" id="3057492"/>
    <lineage>
        <taxon>Viruses</taxon>
        <taxon>Duplodnaviria</taxon>
        <taxon>Heunggongvirae</taxon>
        <taxon>Uroviricota</taxon>
        <taxon>Caudoviricetes</taxon>
        <taxon>Autographivirales</taxon>
        <taxon>Autoscriptoviridae</taxon>
        <taxon>Corkvirinae</taxon>
        <taxon>Actinidiaevirus</taxon>
        <taxon>Actinidiaevirus Ep4</taxon>
    </lineage>
</organism>
<dbReference type="Proteomes" id="UP001304640">
    <property type="component" value="Segment"/>
</dbReference>
<dbReference type="EMBL" id="LC776701">
    <property type="protein sequence ID" value="BEQ12899.1"/>
    <property type="molecule type" value="Genomic_DNA"/>
</dbReference>
<evidence type="ECO:0000313" key="2">
    <source>
        <dbReference type="Proteomes" id="UP001304640"/>
    </source>
</evidence>
<dbReference type="InterPro" id="IPR058003">
    <property type="entry name" value="Phage_gp12"/>
</dbReference>
<keyword evidence="2" id="KW-1185">Reference proteome</keyword>
<accession>A0AAU9E8K1</accession>
<reference evidence="1 2" key="1">
    <citation type="submission" date="2023-07" db="EMBL/GenBank/DDBJ databases">
        <title>Complete genome sequence of Pseudomonas phage Ep4.</title>
        <authorList>
            <person name="Aono M."/>
            <person name="Yagi H."/>
            <person name="Kobayashi K."/>
        </authorList>
    </citation>
    <scope>NUCLEOTIDE SEQUENCE [LARGE SCALE GENOMIC DNA]</scope>
    <source>
        <strain evidence="1 2">Ep4</strain>
    </source>
</reference>
<protein>
    <submittedName>
        <fullName evidence="1">Putative tubular protein B</fullName>
    </submittedName>
</protein>
<name>A0AAU9E8K1_9CAUD</name>
<proteinExistence type="predicted"/>
<evidence type="ECO:0000313" key="1">
    <source>
        <dbReference type="EMBL" id="BEQ12899.1"/>
    </source>
</evidence>